<dbReference type="PANTHER" id="PTHR30273:SF2">
    <property type="entry name" value="PROTEIN FECR"/>
    <property type="match status" value="1"/>
</dbReference>
<gene>
    <name evidence="4" type="ORF">GFH32_09460</name>
</gene>
<dbReference type="GO" id="GO:0016989">
    <property type="term" value="F:sigma factor antagonist activity"/>
    <property type="evidence" value="ECO:0007669"/>
    <property type="project" value="TreeGrafter"/>
</dbReference>
<dbReference type="PANTHER" id="PTHR30273">
    <property type="entry name" value="PERIPLASMIC SIGNAL SENSOR AND SIGMA FACTOR ACTIVATOR FECR-RELATED"/>
    <property type="match status" value="1"/>
</dbReference>
<proteinExistence type="predicted"/>
<sequence length="337" mass="38722">MNKDILTKFLSNQCSYNECKDVASYLESHDEELDKIQIFEHIPEQELIRASHAEKDAIFERIVAKPNKYLLMKRILIAASILVFVAFSFYKLGKHDSPEHLDNPISMEIFNNSQNPEWYVLPDSSRVKLEPQAKLSYLRNFAKDRIINQVAGEVTYFVQPNTAHPFRVINQGIQTRAVGTAFSIADYNADNLIVRLLEGKIVLEDPTNKLDNQVKLNIPTTIIINKSDFTYSHLDQKKNGYHTAWEEEKSKVSRNYPTSSIAWSNQVVNFNGVSNTDLFSIMERLYDVSIDVENPRIIDGNFTGELYQNDNLESLLTIFCQINGCTFTIKDNIIRIK</sequence>
<dbReference type="InterPro" id="IPR006860">
    <property type="entry name" value="FecR"/>
</dbReference>
<keyword evidence="1" id="KW-1133">Transmembrane helix</keyword>
<evidence type="ECO:0000259" key="3">
    <source>
        <dbReference type="Pfam" id="PF16344"/>
    </source>
</evidence>
<keyword evidence="1" id="KW-0472">Membrane</keyword>
<dbReference type="InterPro" id="IPR012373">
    <property type="entry name" value="Ferrdict_sens_TM"/>
</dbReference>
<dbReference type="KEGG" id="sphe:GFH32_09460"/>
<name>A0A5Q0QFF9_9SPHI</name>
<feature type="transmembrane region" description="Helical" evidence="1">
    <location>
        <begin position="75"/>
        <end position="93"/>
    </location>
</feature>
<feature type="domain" description="FecR protein" evidence="2">
    <location>
        <begin position="120"/>
        <end position="201"/>
    </location>
</feature>
<dbReference type="EMBL" id="CP045652">
    <property type="protein sequence ID" value="QGA26538.1"/>
    <property type="molecule type" value="Genomic_DNA"/>
</dbReference>
<reference evidence="4 5" key="1">
    <citation type="submission" date="2019-10" db="EMBL/GenBank/DDBJ databases">
        <authorList>
            <person name="Dong K."/>
        </authorList>
    </citation>
    <scope>NUCLEOTIDE SEQUENCE [LARGE SCALE GENOMIC DNA]</scope>
    <source>
        <strain evidence="5">dk4302</strain>
    </source>
</reference>
<keyword evidence="1" id="KW-0812">Transmembrane</keyword>
<dbReference type="Proteomes" id="UP000326921">
    <property type="component" value="Chromosome"/>
</dbReference>
<dbReference type="Pfam" id="PF16344">
    <property type="entry name" value="FecR_C"/>
    <property type="match status" value="1"/>
</dbReference>
<dbReference type="RefSeq" id="WP_153511387.1">
    <property type="nucleotide sequence ID" value="NZ_CP045652.1"/>
</dbReference>
<dbReference type="Gene3D" id="2.60.120.1440">
    <property type="match status" value="1"/>
</dbReference>
<feature type="domain" description="Protein FecR C-terminal" evidence="3">
    <location>
        <begin position="269"/>
        <end position="336"/>
    </location>
</feature>
<dbReference type="AlphaFoldDB" id="A0A5Q0QFF9"/>
<accession>A0A5Q0QFF9</accession>
<evidence type="ECO:0000256" key="1">
    <source>
        <dbReference type="SAM" id="Phobius"/>
    </source>
</evidence>
<organism evidence="4 5">
    <name type="scientific">Sphingobacterium zhuxiongii</name>
    <dbReference type="NCBI Taxonomy" id="2662364"/>
    <lineage>
        <taxon>Bacteria</taxon>
        <taxon>Pseudomonadati</taxon>
        <taxon>Bacteroidota</taxon>
        <taxon>Sphingobacteriia</taxon>
        <taxon>Sphingobacteriales</taxon>
        <taxon>Sphingobacteriaceae</taxon>
        <taxon>Sphingobacterium</taxon>
    </lineage>
</organism>
<dbReference type="Gene3D" id="3.55.50.30">
    <property type="match status" value="1"/>
</dbReference>
<protein>
    <submittedName>
        <fullName evidence="4">DUF4974 domain-containing protein</fullName>
    </submittedName>
</protein>
<keyword evidence="5" id="KW-1185">Reference proteome</keyword>
<dbReference type="Pfam" id="PF04773">
    <property type="entry name" value="FecR"/>
    <property type="match status" value="1"/>
</dbReference>
<evidence type="ECO:0000313" key="5">
    <source>
        <dbReference type="Proteomes" id="UP000326921"/>
    </source>
</evidence>
<evidence type="ECO:0000313" key="4">
    <source>
        <dbReference type="EMBL" id="QGA26538.1"/>
    </source>
</evidence>
<dbReference type="InterPro" id="IPR032508">
    <property type="entry name" value="FecR_C"/>
</dbReference>
<evidence type="ECO:0000259" key="2">
    <source>
        <dbReference type="Pfam" id="PF04773"/>
    </source>
</evidence>